<feature type="region of interest" description="Disordered" evidence="2">
    <location>
        <begin position="494"/>
        <end position="518"/>
    </location>
</feature>
<dbReference type="Pfam" id="PF15456">
    <property type="entry name" value="Uds1"/>
    <property type="match status" value="1"/>
</dbReference>
<sequence>MNGGGMRIGNGSGLPIASVAQNVGLGGRDLVEGYRRDIITSLDKAANFHNSLSIGERPGDAGLLDMNDPIQVHLLTETALLDSKEFEILSQEEVDSLKKRIQSLTQRVEQTKANLAIQLKYRDAALSMAKLYSPSGGRTLSITSSRDSVREAEMERVASERRCEELATELFSLEKRLTDSQGRLLRHTAGILQLTHRASSKSSRPPNVWPFDNGIPGSPESLYAHSNGRDSMEAAADGTYLDEKGVYLQLDPIDEQATQSARNVIEIPMKSPVREQLREEADRLRQENSRLTADADLLRSEVSQHTQFAAEVERRLEDLGNRLRAFVVGFDGQKSEVFSEPSALSSALSDPLKVKAVVTSQLDYLERAITVAMEEHNLLVSEREKDNGATAMAHSALARLTSRIDGLNNQIYAMLRVTEPDYPLPPESSKSDSDEQIGYLQDGVNTLRTELARAAELSSSTSVNKQKSEQIEAVLSGLWDIIQSGYAEIQQRRAARRSVRDDKVMDNDEGDASDDELINTHEPYSLPAFSTRVQWLYAQATNLKEQKAVLQRQIKQQRDLNNKSSYQKDSELQQTMAELEDVRAALSNSREEVREVQAKLSKAVSDLEMLRQTSAANELAASRASQEQIKERDERIVSLQSSAEDLQSKLSTAEADIASLQSQLSDANEAQKQADVSVENLESKLKEKDEELDRLNLMVVELKTEVTIARAELDGAYGSRAERAAEAAALSQNSQANDLSNQVDKLKAELANVLKELEDITKETISAEKEKLELESKLDDALAAKTQLESDVKSLKDKLEHEVSRLQEQLDAEKLKVPASPGGAGPQARAGASMLSEQFRATMKEERKKFQEELREEQARRRRLEDELRALRRAQGPGKSPLGPLSPK</sequence>
<proteinExistence type="predicted"/>
<feature type="region of interest" description="Disordered" evidence="2">
    <location>
        <begin position="810"/>
        <end position="888"/>
    </location>
</feature>
<feature type="compositionally biased region" description="Basic and acidic residues" evidence="2">
    <location>
        <begin position="842"/>
        <end position="870"/>
    </location>
</feature>
<protein>
    <recommendedName>
        <fullName evidence="7">Up-regulated during septation protein 1 domain-containing protein</fullName>
    </recommendedName>
</protein>
<evidence type="ECO:0008006" key="7">
    <source>
        <dbReference type="Google" id="ProtNLM"/>
    </source>
</evidence>
<reference evidence="5 6" key="1">
    <citation type="journal article" date="2024" name="Commun. Biol.">
        <title>Comparative genomic analysis of thermophilic fungi reveals convergent evolutionary adaptations and gene losses.</title>
        <authorList>
            <person name="Steindorff A.S."/>
            <person name="Aguilar-Pontes M.V."/>
            <person name="Robinson A.J."/>
            <person name="Andreopoulos B."/>
            <person name="LaButti K."/>
            <person name="Kuo A."/>
            <person name="Mondo S."/>
            <person name="Riley R."/>
            <person name="Otillar R."/>
            <person name="Haridas S."/>
            <person name="Lipzen A."/>
            <person name="Grimwood J."/>
            <person name="Schmutz J."/>
            <person name="Clum A."/>
            <person name="Reid I.D."/>
            <person name="Moisan M.C."/>
            <person name="Butler G."/>
            <person name="Nguyen T.T.M."/>
            <person name="Dewar K."/>
            <person name="Conant G."/>
            <person name="Drula E."/>
            <person name="Henrissat B."/>
            <person name="Hansel C."/>
            <person name="Singer S."/>
            <person name="Hutchinson M.I."/>
            <person name="de Vries R.P."/>
            <person name="Natvig D.O."/>
            <person name="Powell A.J."/>
            <person name="Tsang A."/>
            <person name="Grigoriev I.V."/>
        </authorList>
    </citation>
    <scope>NUCLEOTIDE SEQUENCE [LARGE SCALE GENOMIC DNA]</scope>
    <source>
        <strain evidence="5 6">ATCC 24622</strain>
    </source>
</reference>
<feature type="compositionally biased region" description="Acidic residues" evidence="2">
    <location>
        <begin position="507"/>
        <end position="517"/>
    </location>
</feature>
<accession>A0ABR3XYP0</accession>
<dbReference type="PANTHER" id="PTHR45615:SF66">
    <property type="entry name" value="CARD DOMAIN-CONTAINING PROTEIN"/>
    <property type="match status" value="1"/>
</dbReference>
<evidence type="ECO:0000259" key="4">
    <source>
        <dbReference type="Pfam" id="PF25078"/>
    </source>
</evidence>
<feature type="coiled-coil region" evidence="1">
    <location>
        <begin position="274"/>
        <end position="301"/>
    </location>
</feature>
<feature type="compositionally biased region" description="Low complexity" evidence="2">
    <location>
        <begin position="818"/>
        <end position="832"/>
    </location>
</feature>
<comment type="caution">
    <text evidence="5">The sequence shown here is derived from an EMBL/GenBank/DDBJ whole genome shotgun (WGS) entry which is preliminary data.</text>
</comment>
<dbReference type="Pfam" id="PF25078">
    <property type="entry name" value="DUF7801"/>
    <property type="match status" value="1"/>
</dbReference>
<keyword evidence="1" id="KW-0175">Coiled coil</keyword>
<dbReference type="Gene3D" id="1.10.287.1490">
    <property type="match status" value="1"/>
</dbReference>
<dbReference type="InterPro" id="IPR056703">
    <property type="entry name" value="DUF7801"/>
</dbReference>
<evidence type="ECO:0000256" key="2">
    <source>
        <dbReference type="SAM" id="MobiDB-lite"/>
    </source>
</evidence>
<organism evidence="5 6">
    <name type="scientific">Phialemonium thermophilum</name>
    <dbReference type="NCBI Taxonomy" id="223376"/>
    <lineage>
        <taxon>Eukaryota</taxon>
        <taxon>Fungi</taxon>
        <taxon>Dikarya</taxon>
        <taxon>Ascomycota</taxon>
        <taxon>Pezizomycotina</taxon>
        <taxon>Sordariomycetes</taxon>
        <taxon>Sordariomycetidae</taxon>
        <taxon>Cephalothecales</taxon>
        <taxon>Cephalothecaceae</taxon>
        <taxon>Phialemonium</taxon>
    </lineage>
</organism>
<evidence type="ECO:0000313" key="5">
    <source>
        <dbReference type="EMBL" id="KAL1881131.1"/>
    </source>
</evidence>
<keyword evidence="6" id="KW-1185">Reference proteome</keyword>
<evidence type="ECO:0000259" key="3">
    <source>
        <dbReference type="Pfam" id="PF15456"/>
    </source>
</evidence>
<dbReference type="PANTHER" id="PTHR45615">
    <property type="entry name" value="MYOSIN HEAVY CHAIN, NON-MUSCLE"/>
    <property type="match status" value="1"/>
</dbReference>
<dbReference type="EMBL" id="JAZHXJ010000027">
    <property type="protein sequence ID" value="KAL1881131.1"/>
    <property type="molecule type" value="Genomic_DNA"/>
</dbReference>
<gene>
    <name evidence="5" type="ORF">VTK73DRAFT_4808</name>
</gene>
<dbReference type="InterPro" id="IPR029191">
    <property type="entry name" value="Uds1"/>
</dbReference>
<evidence type="ECO:0000256" key="1">
    <source>
        <dbReference type="SAM" id="Coils"/>
    </source>
</evidence>
<feature type="domain" description="DUF7801" evidence="4">
    <location>
        <begin position="679"/>
        <end position="732"/>
    </location>
</feature>
<evidence type="ECO:0000313" key="6">
    <source>
        <dbReference type="Proteomes" id="UP001586593"/>
    </source>
</evidence>
<name>A0ABR3XYP0_9PEZI</name>
<feature type="domain" description="Up-regulated during septation protein 1" evidence="3">
    <location>
        <begin position="72"/>
        <end position="195"/>
    </location>
</feature>
<feature type="compositionally biased region" description="Low complexity" evidence="2">
    <location>
        <begin position="873"/>
        <end position="888"/>
    </location>
</feature>
<dbReference type="Proteomes" id="UP001586593">
    <property type="component" value="Unassembled WGS sequence"/>
</dbReference>